<evidence type="ECO:0000256" key="3">
    <source>
        <dbReference type="ARBA" id="ARBA00023163"/>
    </source>
</evidence>
<dbReference type="EMBL" id="JABXRI010000001">
    <property type="protein sequence ID" value="MBA8062590.1"/>
    <property type="molecule type" value="Genomic_DNA"/>
</dbReference>
<protein>
    <submittedName>
        <fullName evidence="4">GntR family transcriptional regulator</fullName>
    </submittedName>
</protein>
<dbReference type="Proteomes" id="UP000591803">
    <property type="component" value="Unassembled WGS sequence"/>
</dbReference>
<keyword evidence="1" id="KW-0805">Transcription regulation</keyword>
<keyword evidence="2" id="KW-0238">DNA-binding</keyword>
<sequence>MKYLDIYLLLREKILKGEYAAGEPVEGEHALAERYGVSRPTIQKAVARLKRESFVHTRQGSGIFVNPPEFYQDNNVITLSERIHRDQTLDNVVLSYDALSSDPEIAALFDLPSDTPLIHYRRMRIINQQPTIIEETWMPRALFPAFTEENCRQSVLHYIEQTCGYAISHDVKIWSGKILNADEAWLLRLPEGQVSLCIKHKVYLQSGELAQYTQETLATNSVTTVSMR</sequence>
<dbReference type="SUPFAM" id="SSF64288">
    <property type="entry name" value="Chorismate lyase-like"/>
    <property type="match status" value="1"/>
</dbReference>
<dbReference type="Gene3D" id="3.40.1410.10">
    <property type="entry name" value="Chorismate lyase-like"/>
    <property type="match status" value="1"/>
</dbReference>
<dbReference type="Pfam" id="PF00392">
    <property type="entry name" value="GntR"/>
    <property type="match status" value="1"/>
</dbReference>
<dbReference type="SMART" id="SM00866">
    <property type="entry name" value="UTRA"/>
    <property type="match status" value="1"/>
</dbReference>
<dbReference type="Pfam" id="PF07702">
    <property type="entry name" value="UTRA"/>
    <property type="match status" value="1"/>
</dbReference>
<dbReference type="PRINTS" id="PR00035">
    <property type="entry name" value="HTHGNTR"/>
</dbReference>
<dbReference type="GO" id="GO:0003677">
    <property type="term" value="F:DNA binding"/>
    <property type="evidence" value="ECO:0007669"/>
    <property type="project" value="UniProtKB-KW"/>
</dbReference>
<dbReference type="InterPro" id="IPR036388">
    <property type="entry name" value="WH-like_DNA-bd_sf"/>
</dbReference>
<keyword evidence="3" id="KW-0804">Transcription</keyword>
<dbReference type="SUPFAM" id="SSF46785">
    <property type="entry name" value="Winged helix' DNA-binding domain"/>
    <property type="match status" value="1"/>
</dbReference>
<name>A0A7D6ZZL7_CITFR</name>
<dbReference type="AlphaFoldDB" id="A0A7D6ZZL7"/>
<dbReference type="GO" id="GO:0003700">
    <property type="term" value="F:DNA-binding transcription factor activity"/>
    <property type="evidence" value="ECO:0007669"/>
    <property type="project" value="InterPro"/>
</dbReference>
<dbReference type="InterPro" id="IPR000524">
    <property type="entry name" value="Tscrpt_reg_HTH_GntR"/>
</dbReference>
<evidence type="ECO:0000313" key="5">
    <source>
        <dbReference type="Proteomes" id="UP000591803"/>
    </source>
</evidence>
<evidence type="ECO:0000256" key="1">
    <source>
        <dbReference type="ARBA" id="ARBA00023015"/>
    </source>
</evidence>
<gene>
    <name evidence="4" type="ORF">HV077_09305</name>
</gene>
<dbReference type="PANTHER" id="PTHR44846:SF1">
    <property type="entry name" value="MANNOSYL-D-GLYCERATE TRANSPORT_METABOLISM SYSTEM REPRESSOR MNGR-RELATED"/>
    <property type="match status" value="1"/>
</dbReference>
<evidence type="ECO:0000256" key="2">
    <source>
        <dbReference type="ARBA" id="ARBA00023125"/>
    </source>
</evidence>
<comment type="caution">
    <text evidence="4">The sequence shown here is derived from an EMBL/GenBank/DDBJ whole genome shotgun (WGS) entry which is preliminary data.</text>
</comment>
<dbReference type="PANTHER" id="PTHR44846">
    <property type="entry name" value="MANNOSYL-D-GLYCERATE TRANSPORT/METABOLISM SYSTEM REPRESSOR MNGR-RELATED"/>
    <property type="match status" value="1"/>
</dbReference>
<dbReference type="InterPro" id="IPR050679">
    <property type="entry name" value="Bact_HTH_transcr_reg"/>
</dbReference>
<accession>A0A7D6ZZL7</accession>
<dbReference type="RefSeq" id="WP_117342135.1">
    <property type="nucleotide sequence ID" value="NZ_CP056229.1"/>
</dbReference>
<dbReference type="InterPro" id="IPR011663">
    <property type="entry name" value="UTRA"/>
</dbReference>
<dbReference type="PROSITE" id="PS50949">
    <property type="entry name" value="HTH_GNTR"/>
    <property type="match status" value="1"/>
</dbReference>
<dbReference type="InterPro" id="IPR028978">
    <property type="entry name" value="Chorismate_lyase_/UTRA_dom_sf"/>
</dbReference>
<reference evidence="4 5" key="1">
    <citation type="submission" date="2020-06" db="EMBL/GenBank/DDBJ databases">
        <title>REHAB project genomes.</title>
        <authorList>
            <person name="Shaw L.P."/>
        </authorList>
    </citation>
    <scope>NUCLEOTIDE SEQUENCE [LARGE SCALE GENOMIC DNA]</scope>
    <source>
        <strain evidence="4 5">RHBSTW-00116</strain>
    </source>
</reference>
<dbReference type="InterPro" id="IPR036390">
    <property type="entry name" value="WH_DNA-bd_sf"/>
</dbReference>
<dbReference type="SMART" id="SM00345">
    <property type="entry name" value="HTH_GNTR"/>
    <property type="match status" value="1"/>
</dbReference>
<dbReference type="Gene3D" id="1.10.10.10">
    <property type="entry name" value="Winged helix-like DNA-binding domain superfamily/Winged helix DNA-binding domain"/>
    <property type="match status" value="1"/>
</dbReference>
<dbReference type="CDD" id="cd07377">
    <property type="entry name" value="WHTH_GntR"/>
    <property type="match status" value="1"/>
</dbReference>
<proteinExistence type="predicted"/>
<evidence type="ECO:0000313" key="4">
    <source>
        <dbReference type="EMBL" id="MBA8062590.1"/>
    </source>
</evidence>
<organism evidence="4 5">
    <name type="scientific">Citrobacter freundii</name>
    <dbReference type="NCBI Taxonomy" id="546"/>
    <lineage>
        <taxon>Bacteria</taxon>
        <taxon>Pseudomonadati</taxon>
        <taxon>Pseudomonadota</taxon>
        <taxon>Gammaproteobacteria</taxon>
        <taxon>Enterobacterales</taxon>
        <taxon>Enterobacteriaceae</taxon>
        <taxon>Citrobacter</taxon>
        <taxon>Citrobacter freundii complex</taxon>
    </lineage>
</organism>
<dbReference type="GO" id="GO:0045892">
    <property type="term" value="P:negative regulation of DNA-templated transcription"/>
    <property type="evidence" value="ECO:0007669"/>
    <property type="project" value="TreeGrafter"/>
</dbReference>